<gene>
    <name evidence="8" type="ORF">Tci_912413</name>
</gene>
<keyword evidence="6" id="KW-0378">Hydrolase</keyword>
<accession>A0A699W840</accession>
<dbReference type="GO" id="GO:0008237">
    <property type="term" value="F:metallopeptidase activity"/>
    <property type="evidence" value="ECO:0007669"/>
    <property type="project" value="UniProtKB-KW"/>
</dbReference>
<protein>
    <submittedName>
        <fullName evidence="8">ATPase, AAA-type, core</fullName>
    </submittedName>
</protein>
<dbReference type="SUPFAM" id="SSF52540">
    <property type="entry name" value="P-loop containing nucleoside triphosphate hydrolases"/>
    <property type="match status" value="1"/>
</dbReference>
<evidence type="ECO:0000313" key="8">
    <source>
        <dbReference type="EMBL" id="GFD40444.1"/>
    </source>
</evidence>
<comment type="caution">
    <text evidence="8">The sequence shown here is derived from an EMBL/GenBank/DDBJ whole genome shotgun (WGS) entry which is preliminary data.</text>
</comment>
<keyword evidence="2" id="KW-0479">Metal-binding</keyword>
<dbReference type="Gene3D" id="3.40.50.300">
    <property type="entry name" value="P-loop containing nucleotide triphosphate hydrolases"/>
    <property type="match status" value="1"/>
</dbReference>
<dbReference type="GO" id="GO:0046872">
    <property type="term" value="F:metal ion binding"/>
    <property type="evidence" value="ECO:0007669"/>
    <property type="project" value="UniProtKB-KW"/>
</dbReference>
<evidence type="ECO:0000256" key="5">
    <source>
        <dbReference type="ARBA" id="ARBA00022840"/>
    </source>
</evidence>
<dbReference type="GO" id="GO:0034982">
    <property type="term" value="P:mitochondrial protein processing"/>
    <property type="evidence" value="ECO:0007669"/>
    <property type="project" value="TreeGrafter"/>
</dbReference>
<evidence type="ECO:0000256" key="3">
    <source>
        <dbReference type="ARBA" id="ARBA00022741"/>
    </source>
</evidence>
<evidence type="ECO:0000259" key="7">
    <source>
        <dbReference type="Pfam" id="PF00004"/>
    </source>
</evidence>
<dbReference type="InterPro" id="IPR003959">
    <property type="entry name" value="ATPase_AAA_core"/>
</dbReference>
<keyword evidence="4" id="KW-0862">Zinc</keyword>
<evidence type="ECO:0000256" key="6">
    <source>
        <dbReference type="ARBA" id="ARBA00023049"/>
    </source>
</evidence>
<evidence type="ECO:0000256" key="2">
    <source>
        <dbReference type="ARBA" id="ARBA00022723"/>
    </source>
</evidence>
<dbReference type="GO" id="GO:0005524">
    <property type="term" value="F:ATP binding"/>
    <property type="evidence" value="ECO:0007669"/>
    <property type="project" value="UniProtKB-KW"/>
</dbReference>
<evidence type="ECO:0000256" key="1">
    <source>
        <dbReference type="ARBA" id="ARBA00001947"/>
    </source>
</evidence>
<dbReference type="Pfam" id="PF00004">
    <property type="entry name" value="AAA"/>
    <property type="match status" value="1"/>
</dbReference>
<keyword evidence="5" id="KW-0067">ATP-binding</keyword>
<dbReference type="GO" id="GO:0016887">
    <property type="term" value="F:ATP hydrolysis activity"/>
    <property type="evidence" value="ECO:0007669"/>
    <property type="project" value="InterPro"/>
</dbReference>
<reference evidence="8" key="1">
    <citation type="journal article" date="2019" name="Sci. Rep.">
        <title>Draft genome of Tanacetum cinerariifolium, the natural source of mosquito coil.</title>
        <authorList>
            <person name="Yamashiro T."/>
            <person name="Shiraishi A."/>
            <person name="Satake H."/>
            <person name="Nakayama K."/>
        </authorList>
    </citation>
    <scope>NUCLEOTIDE SEQUENCE</scope>
</reference>
<comment type="cofactor">
    <cofactor evidence="1">
        <name>Zn(2+)</name>
        <dbReference type="ChEBI" id="CHEBI:29105"/>
    </cofactor>
</comment>
<keyword evidence="6" id="KW-0645">Protease</keyword>
<dbReference type="AlphaFoldDB" id="A0A699W840"/>
<proteinExistence type="predicted"/>
<dbReference type="PANTHER" id="PTHR43655">
    <property type="entry name" value="ATP-DEPENDENT PROTEASE"/>
    <property type="match status" value="1"/>
</dbReference>
<keyword evidence="3" id="KW-0547">Nucleotide-binding</keyword>
<keyword evidence="6" id="KW-0482">Metalloprotease</keyword>
<dbReference type="GO" id="GO:0005745">
    <property type="term" value="C:m-AAA complex"/>
    <property type="evidence" value="ECO:0007669"/>
    <property type="project" value="TreeGrafter"/>
</dbReference>
<evidence type="ECO:0000256" key="4">
    <source>
        <dbReference type="ARBA" id="ARBA00022833"/>
    </source>
</evidence>
<feature type="domain" description="ATPase AAA-type core" evidence="7">
    <location>
        <begin position="14"/>
        <end position="84"/>
    </location>
</feature>
<feature type="non-terminal residue" evidence="8">
    <location>
        <position position="1"/>
    </location>
</feature>
<dbReference type="EMBL" id="BKCJ011533810">
    <property type="protein sequence ID" value="GFD40444.1"/>
    <property type="molecule type" value="Genomic_DNA"/>
</dbReference>
<dbReference type="InterPro" id="IPR027417">
    <property type="entry name" value="P-loop_NTPase"/>
</dbReference>
<sequence length="90" mass="9765">RKDRKLVSKVPKGVLLTGPPEKNLLARALATEVGLSFHVASGTEFVEIFVGTGAARVRELFEKARKSTPSIIFIDEIDAVCGKRGRTLNS</sequence>
<name>A0A699W840_TANCI</name>
<dbReference type="InterPro" id="IPR050928">
    <property type="entry name" value="ATP-dep_Zn_Metalloprotease"/>
</dbReference>
<organism evidence="8">
    <name type="scientific">Tanacetum cinerariifolium</name>
    <name type="common">Dalmatian daisy</name>
    <name type="synonym">Chrysanthemum cinerariifolium</name>
    <dbReference type="NCBI Taxonomy" id="118510"/>
    <lineage>
        <taxon>Eukaryota</taxon>
        <taxon>Viridiplantae</taxon>
        <taxon>Streptophyta</taxon>
        <taxon>Embryophyta</taxon>
        <taxon>Tracheophyta</taxon>
        <taxon>Spermatophyta</taxon>
        <taxon>Magnoliopsida</taxon>
        <taxon>eudicotyledons</taxon>
        <taxon>Gunneridae</taxon>
        <taxon>Pentapetalae</taxon>
        <taxon>asterids</taxon>
        <taxon>campanulids</taxon>
        <taxon>Asterales</taxon>
        <taxon>Asteraceae</taxon>
        <taxon>Asteroideae</taxon>
        <taxon>Anthemideae</taxon>
        <taxon>Anthemidinae</taxon>
        <taxon>Tanacetum</taxon>
    </lineage>
</organism>
<dbReference type="PANTHER" id="PTHR43655:SF2">
    <property type="entry name" value="AFG3 LIKE MATRIX AAA PEPTIDASE SUBUNIT 2, ISOFORM A"/>
    <property type="match status" value="1"/>
</dbReference>